<dbReference type="Pfam" id="PF07731">
    <property type="entry name" value="Cu-oxidase_2"/>
    <property type="match status" value="1"/>
</dbReference>
<evidence type="ECO:0000313" key="3">
    <source>
        <dbReference type="EMBL" id="PWB92535.1"/>
    </source>
</evidence>
<name>A0A2U1SLQ6_METSR</name>
<accession>A0A2U1SLQ6</accession>
<dbReference type="InterPro" id="IPR045087">
    <property type="entry name" value="Cu-oxidase_fam"/>
</dbReference>
<dbReference type="Gene3D" id="2.60.40.420">
    <property type="entry name" value="Cupredoxins - blue copper proteins"/>
    <property type="match status" value="3"/>
</dbReference>
<feature type="domain" description="Plastocyanin-like" evidence="2">
    <location>
        <begin position="50"/>
        <end position="161"/>
    </location>
</feature>
<dbReference type="RefSeq" id="WP_108918568.1">
    <property type="nucleotide sequence ID" value="NZ_BGJY01000039.1"/>
</dbReference>
<sequence length="460" mass="48966">MPFNCSRRAFLGSVAATLVSLDARAEPPVAGTKMAGLTTLEARKGTARLLPDHAHATEIWGFEGKTPGPVLRLSQGEELAVGLVNRLDAPLSIHWQGMRGDNAMDGVAPLTQAEVAPGARFDYRRRALDAGLFCYRPSVFGATPELCGRGLKGLLVVDEPKSSLKPLESDADLLLALDDWRLDKNGVIEGDFGAAAAAGGAGRIGTLVAVDGAPAPARRDFSPGARIRLRLANLANARIMFVGFENIQPFVVAVDSQPCDAFEPVRRTIPAAPGARFELMFDLPRAENAVAKLVLRGVDEADRDLAIFTTRGAAASARPPIAAAPQNPLLPTEIKLQAAKKVDLLIEPPASPGSGWRINGAASKAYGGPPLFQVKRGSPVTLGFVNRAAVPVVMHVHGHCVRLLHDLDDGWEPYWRNGVVVPPGKTKHVAFVADSPGKWAVHDDILEHEAAGLAAWFEVK</sequence>
<reference evidence="3 4" key="1">
    <citation type="journal article" date="2018" name="Appl. Microbiol. Biotechnol.">
        <title>Co-cultivation of the strictly anaerobic methanogen Methanosarcina barkeri with aerobic methanotrophs in an oxygen-limited membrane bioreactor.</title>
        <authorList>
            <person name="In 't Zandt M.H."/>
            <person name="van den Bosch T.J.M."/>
            <person name="Rijkers R."/>
            <person name="van Kessel M.A.H.J."/>
            <person name="Jetten M.S.M."/>
            <person name="Welte C.U."/>
        </authorList>
    </citation>
    <scope>NUCLEOTIDE SEQUENCE [LARGE SCALE GENOMIC DNA]</scope>
    <source>
        <strain evidence="3 4">DSM 17706</strain>
    </source>
</reference>
<dbReference type="InterPro" id="IPR008972">
    <property type="entry name" value="Cupredoxin"/>
</dbReference>
<proteinExistence type="predicted"/>
<dbReference type="EMBL" id="PUIV01000046">
    <property type="protein sequence ID" value="PWB92535.1"/>
    <property type="molecule type" value="Genomic_DNA"/>
</dbReference>
<keyword evidence="4" id="KW-1185">Reference proteome</keyword>
<dbReference type="InterPro" id="IPR011707">
    <property type="entry name" value="Cu-oxidase-like_N"/>
</dbReference>
<comment type="caution">
    <text evidence="3">The sequence shown here is derived from an EMBL/GenBank/DDBJ whole genome shotgun (WGS) entry which is preliminary data.</text>
</comment>
<evidence type="ECO:0000313" key="4">
    <source>
        <dbReference type="Proteomes" id="UP000245137"/>
    </source>
</evidence>
<dbReference type="OrthoDB" id="9757546at2"/>
<protein>
    <submittedName>
        <fullName evidence="3">Copper oxidase</fullName>
    </submittedName>
</protein>
<dbReference type="GO" id="GO:0005507">
    <property type="term" value="F:copper ion binding"/>
    <property type="evidence" value="ECO:0007669"/>
    <property type="project" value="InterPro"/>
</dbReference>
<evidence type="ECO:0000259" key="1">
    <source>
        <dbReference type="Pfam" id="PF07731"/>
    </source>
</evidence>
<dbReference type="Pfam" id="PF07732">
    <property type="entry name" value="Cu-oxidase_3"/>
    <property type="match status" value="1"/>
</dbReference>
<feature type="domain" description="Plastocyanin-like" evidence="1">
    <location>
        <begin position="365"/>
        <end position="460"/>
    </location>
</feature>
<evidence type="ECO:0000259" key="2">
    <source>
        <dbReference type="Pfam" id="PF07732"/>
    </source>
</evidence>
<dbReference type="SUPFAM" id="SSF49503">
    <property type="entry name" value="Cupredoxins"/>
    <property type="match status" value="3"/>
</dbReference>
<dbReference type="Proteomes" id="UP000245137">
    <property type="component" value="Unassembled WGS sequence"/>
</dbReference>
<dbReference type="PANTHER" id="PTHR11709">
    <property type="entry name" value="MULTI-COPPER OXIDASE"/>
    <property type="match status" value="1"/>
</dbReference>
<gene>
    <name evidence="3" type="ORF">C5689_17735</name>
</gene>
<dbReference type="GO" id="GO:0016491">
    <property type="term" value="F:oxidoreductase activity"/>
    <property type="evidence" value="ECO:0007669"/>
    <property type="project" value="InterPro"/>
</dbReference>
<organism evidence="3 4">
    <name type="scientific">Methylosinus sporium</name>
    <dbReference type="NCBI Taxonomy" id="428"/>
    <lineage>
        <taxon>Bacteria</taxon>
        <taxon>Pseudomonadati</taxon>
        <taxon>Pseudomonadota</taxon>
        <taxon>Alphaproteobacteria</taxon>
        <taxon>Hyphomicrobiales</taxon>
        <taxon>Methylocystaceae</taxon>
        <taxon>Methylosinus</taxon>
    </lineage>
</organism>
<dbReference type="AlphaFoldDB" id="A0A2U1SLQ6"/>
<dbReference type="InterPro" id="IPR011706">
    <property type="entry name" value="Cu-oxidase_C"/>
</dbReference>